<dbReference type="Proteomes" id="UP000255236">
    <property type="component" value="Unassembled WGS sequence"/>
</dbReference>
<keyword evidence="1" id="KW-0732">Signal</keyword>
<feature type="chain" id="PRO_5039641452" description="Bacteriocin" evidence="1">
    <location>
        <begin position="28"/>
        <end position="112"/>
    </location>
</feature>
<evidence type="ECO:0000256" key="1">
    <source>
        <dbReference type="SAM" id="SignalP"/>
    </source>
</evidence>
<dbReference type="AlphaFoldDB" id="A0A380L4J8"/>
<feature type="signal peptide" evidence="1">
    <location>
        <begin position="1"/>
        <end position="27"/>
    </location>
</feature>
<reference evidence="2" key="1">
    <citation type="submission" date="2018-06" db="EMBL/GenBank/DDBJ databases">
        <authorList>
            <consortium name="Pathogen Informatics"/>
            <person name="Doyle S."/>
        </authorList>
    </citation>
    <scope>NUCLEOTIDE SEQUENCE [LARGE SCALE GENOMIC DNA]</scope>
    <source>
        <strain evidence="2">NCTC11063</strain>
    </source>
</reference>
<evidence type="ECO:0000313" key="3">
    <source>
        <dbReference type="Proteomes" id="UP000255236"/>
    </source>
</evidence>
<evidence type="ECO:0000313" key="2">
    <source>
        <dbReference type="EMBL" id="SUN81066.1"/>
    </source>
</evidence>
<organism evidence="2 3">
    <name type="scientific">Streptococcus milleri</name>
    <dbReference type="NCBI Taxonomy" id="33040"/>
    <lineage>
        <taxon>Bacteria</taxon>
        <taxon>Bacillati</taxon>
        <taxon>Bacillota</taxon>
        <taxon>Bacilli</taxon>
        <taxon>Lactobacillales</taxon>
        <taxon>Streptococcaceae</taxon>
        <taxon>Streptococcus</taxon>
    </lineage>
</organism>
<proteinExistence type="predicted"/>
<sequence length="112" mass="12418">MSNSSNKFTKLALIGALALILSPLAGGGVSADTQHPHPTYKDTWNYGVTSNGWAYSHYYLEAPIRLGSGSSVTDIWGNVKDYAKSNYGWANSGATKHWSWIQAKSFYSWYEF</sequence>
<name>A0A380L4J8_9STRE</name>
<dbReference type="EMBL" id="UHFT01000001">
    <property type="protein sequence ID" value="SUN81066.1"/>
    <property type="molecule type" value="Genomic_DNA"/>
</dbReference>
<evidence type="ECO:0008006" key="4">
    <source>
        <dbReference type="Google" id="ProtNLM"/>
    </source>
</evidence>
<comment type="caution">
    <text evidence="2">The sequence shown here is derived from an EMBL/GenBank/DDBJ whole genome shotgun (WGS) entry which is preliminary data.</text>
</comment>
<gene>
    <name evidence="2" type="ORF">NCTC11063_01812</name>
</gene>
<dbReference type="RefSeq" id="WP_058669955.1">
    <property type="nucleotide sequence ID" value="NZ_UHFT01000001.1"/>
</dbReference>
<protein>
    <recommendedName>
        <fullName evidence="4">Bacteriocin</fullName>
    </recommendedName>
</protein>
<accession>A0A380L4J8</accession>
<keyword evidence="3" id="KW-1185">Reference proteome</keyword>